<dbReference type="RefSeq" id="WP_101250634.1">
    <property type="nucleotide sequence ID" value="NZ_PIUM01000010.1"/>
</dbReference>
<sequence>MKRELLRSFIAAIVISLTLNACGTLSTWEAEPPKERIEPDLSNLPQEVESLAGPLTRQGQTPGLIVGLLLPDGSCRFFGYGSTTSGGGETPGPDTLFAVGSLSKGFLGGITATLVQEKRLSWSDTLPALLPPGTPLSSDAARISLEQLATHTSGLPRQPATLRTLAYFVEYLFTGDNFYRHLDRDTVLDYLSDFSAPSDPNPQYSNIGYGILGDVVERRTGQTLDELLAQRITGPLGLPHTGYDPEKLPGYASRAIGHAGDQPKFIRRGEPVPDWRMTGIMRGSAAIYSTARDLLNFAGAHVRKDGSPLSSALAGNLRIRFARPREAAAIAWIADDVGDTRILYQVGLIAGYTSYLAVNETNGTAVVVLQNAFNWDYSLGHKLMLLLATPPKIQSE</sequence>
<dbReference type="Proteomes" id="UP000233293">
    <property type="component" value="Unassembled WGS sequence"/>
</dbReference>
<dbReference type="EMBL" id="PIUM01000010">
    <property type="protein sequence ID" value="PKU24598.1"/>
    <property type="molecule type" value="Genomic_DNA"/>
</dbReference>
<protein>
    <submittedName>
        <fullName evidence="3">Serine hydrolase</fullName>
    </submittedName>
</protein>
<dbReference type="Pfam" id="PF00144">
    <property type="entry name" value="Beta-lactamase"/>
    <property type="match status" value="1"/>
</dbReference>
<evidence type="ECO:0000313" key="3">
    <source>
        <dbReference type="EMBL" id="PKU24598.1"/>
    </source>
</evidence>
<dbReference type="PANTHER" id="PTHR22935">
    <property type="entry name" value="PENICILLIN-BINDING PROTEIN"/>
    <property type="match status" value="1"/>
</dbReference>
<dbReference type="InterPro" id="IPR001466">
    <property type="entry name" value="Beta-lactam-related"/>
</dbReference>
<reference evidence="4" key="1">
    <citation type="submission" date="2017-12" db="EMBL/GenBank/DDBJ databases">
        <title>Draft genome sequence of Telmatospirillum siberiense 26-4b1T, an acidotolerant peatland alphaproteobacterium potentially involved in sulfur cycling.</title>
        <authorList>
            <person name="Hausmann B."/>
            <person name="Pjevac P."/>
            <person name="Schreck K."/>
            <person name="Herbold C.W."/>
            <person name="Daims H."/>
            <person name="Wagner M."/>
            <person name="Pester M."/>
            <person name="Loy A."/>
        </authorList>
    </citation>
    <scope>NUCLEOTIDE SEQUENCE [LARGE SCALE GENOMIC DNA]</scope>
    <source>
        <strain evidence="4">26-4b1</strain>
    </source>
</reference>
<dbReference type="SUPFAM" id="SSF56601">
    <property type="entry name" value="beta-lactamase/transpeptidase-like"/>
    <property type="match status" value="1"/>
</dbReference>
<comment type="similarity">
    <text evidence="1">Belongs to the beta-lactamase family.</text>
</comment>
<evidence type="ECO:0000259" key="2">
    <source>
        <dbReference type="Pfam" id="PF00144"/>
    </source>
</evidence>
<dbReference type="InterPro" id="IPR012338">
    <property type="entry name" value="Beta-lactam/transpept-like"/>
</dbReference>
<comment type="caution">
    <text evidence="3">The sequence shown here is derived from an EMBL/GenBank/DDBJ whole genome shotgun (WGS) entry which is preliminary data.</text>
</comment>
<keyword evidence="4" id="KW-1185">Reference proteome</keyword>
<dbReference type="OrthoDB" id="5377431at2"/>
<dbReference type="AlphaFoldDB" id="A0A2N3PW37"/>
<feature type="domain" description="Beta-lactamase-related" evidence="2">
    <location>
        <begin position="51"/>
        <end position="376"/>
    </location>
</feature>
<gene>
    <name evidence="3" type="ORF">CWS72_10890</name>
</gene>
<name>A0A2N3PW37_9PROT</name>
<dbReference type="InterPro" id="IPR051478">
    <property type="entry name" value="Beta-lactamase-like_AB/R"/>
</dbReference>
<evidence type="ECO:0000256" key="1">
    <source>
        <dbReference type="ARBA" id="ARBA00038473"/>
    </source>
</evidence>
<accession>A0A2N3PW37</accession>
<dbReference type="GO" id="GO:0016787">
    <property type="term" value="F:hydrolase activity"/>
    <property type="evidence" value="ECO:0007669"/>
    <property type="project" value="UniProtKB-KW"/>
</dbReference>
<proteinExistence type="inferred from homology"/>
<dbReference type="PANTHER" id="PTHR22935:SF95">
    <property type="entry name" value="BETA-LACTAMASE-LIKE 1-RELATED"/>
    <property type="match status" value="1"/>
</dbReference>
<organism evidence="3 4">
    <name type="scientific">Telmatospirillum siberiense</name>
    <dbReference type="NCBI Taxonomy" id="382514"/>
    <lineage>
        <taxon>Bacteria</taxon>
        <taxon>Pseudomonadati</taxon>
        <taxon>Pseudomonadota</taxon>
        <taxon>Alphaproteobacteria</taxon>
        <taxon>Rhodospirillales</taxon>
        <taxon>Rhodospirillaceae</taxon>
        <taxon>Telmatospirillum</taxon>
    </lineage>
</organism>
<keyword evidence="3" id="KW-0378">Hydrolase</keyword>
<evidence type="ECO:0000313" key="4">
    <source>
        <dbReference type="Proteomes" id="UP000233293"/>
    </source>
</evidence>
<dbReference type="Gene3D" id="3.40.710.10">
    <property type="entry name" value="DD-peptidase/beta-lactamase superfamily"/>
    <property type="match status" value="1"/>
</dbReference>